<feature type="domain" description="SRR1-like" evidence="1">
    <location>
        <begin position="290"/>
        <end position="440"/>
    </location>
</feature>
<dbReference type="AlphaFoldDB" id="A0AAV9H1D8"/>
<reference evidence="2" key="1">
    <citation type="journal article" date="2023" name="Mol. Phylogenet. Evol.">
        <title>Genome-scale phylogeny and comparative genomics of the fungal order Sordariales.</title>
        <authorList>
            <person name="Hensen N."/>
            <person name="Bonometti L."/>
            <person name="Westerberg I."/>
            <person name="Brannstrom I.O."/>
            <person name="Guillou S."/>
            <person name="Cros-Aarteil S."/>
            <person name="Calhoun S."/>
            <person name="Haridas S."/>
            <person name="Kuo A."/>
            <person name="Mondo S."/>
            <person name="Pangilinan J."/>
            <person name="Riley R."/>
            <person name="LaButti K."/>
            <person name="Andreopoulos B."/>
            <person name="Lipzen A."/>
            <person name="Chen C."/>
            <person name="Yan M."/>
            <person name="Daum C."/>
            <person name="Ng V."/>
            <person name="Clum A."/>
            <person name="Steindorff A."/>
            <person name="Ohm R.A."/>
            <person name="Martin F."/>
            <person name="Silar P."/>
            <person name="Natvig D.O."/>
            <person name="Lalanne C."/>
            <person name="Gautier V."/>
            <person name="Ament-Velasquez S.L."/>
            <person name="Kruys A."/>
            <person name="Hutchinson M.I."/>
            <person name="Powell A.J."/>
            <person name="Barry K."/>
            <person name="Miller A.N."/>
            <person name="Grigoriev I.V."/>
            <person name="Debuchy R."/>
            <person name="Gladieux P."/>
            <person name="Hiltunen Thoren M."/>
            <person name="Johannesson H."/>
        </authorList>
    </citation>
    <scope>NUCLEOTIDE SEQUENCE</scope>
    <source>
        <strain evidence="2">PSN243</strain>
    </source>
</reference>
<keyword evidence="3" id="KW-1185">Reference proteome</keyword>
<protein>
    <recommendedName>
        <fullName evidence="1">SRR1-like domain-containing protein</fullName>
    </recommendedName>
</protein>
<comment type="caution">
    <text evidence="2">The sequence shown here is derived from an EMBL/GenBank/DDBJ whole genome shotgun (WGS) entry which is preliminary data.</text>
</comment>
<reference evidence="2" key="2">
    <citation type="submission" date="2023-05" db="EMBL/GenBank/DDBJ databases">
        <authorList>
            <consortium name="Lawrence Berkeley National Laboratory"/>
            <person name="Steindorff A."/>
            <person name="Hensen N."/>
            <person name="Bonometti L."/>
            <person name="Westerberg I."/>
            <person name="Brannstrom I.O."/>
            <person name="Guillou S."/>
            <person name="Cros-Aarteil S."/>
            <person name="Calhoun S."/>
            <person name="Haridas S."/>
            <person name="Kuo A."/>
            <person name="Mondo S."/>
            <person name="Pangilinan J."/>
            <person name="Riley R."/>
            <person name="Labutti K."/>
            <person name="Andreopoulos B."/>
            <person name="Lipzen A."/>
            <person name="Chen C."/>
            <person name="Yanf M."/>
            <person name="Daum C."/>
            <person name="Ng V."/>
            <person name="Clum A."/>
            <person name="Ohm R."/>
            <person name="Martin F."/>
            <person name="Silar P."/>
            <person name="Natvig D."/>
            <person name="Lalanne C."/>
            <person name="Gautier V."/>
            <person name="Ament-Velasquez S.L."/>
            <person name="Kruys A."/>
            <person name="Hutchinson M.I."/>
            <person name="Powell A.J."/>
            <person name="Barry K."/>
            <person name="Miller A.N."/>
            <person name="Grigoriev I.V."/>
            <person name="Debuchy R."/>
            <person name="Gladieux P."/>
            <person name="Thoren M.H."/>
            <person name="Johannesson H."/>
        </authorList>
    </citation>
    <scope>NUCLEOTIDE SEQUENCE</scope>
    <source>
        <strain evidence="2">PSN243</strain>
    </source>
</reference>
<name>A0AAV9H1D8_9PEZI</name>
<organism evidence="2 3">
    <name type="scientific">Podospora aff. communis PSN243</name>
    <dbReference type="NCBI Taxonomy" id="3040156"/>
    <lineage>
        <taxon>Eukaryota</taxon>
        <taxon>Fungi</taxon>
        <taxon>Dikarya</taxon>
        <taxon>Ascomycota</taxon>
        <taxon>Pezizomycotina</taxon>
        <taxon>Sordariomycetes</taxon>
        <taxon>Sordariomycetidae</taxon>
        <taxon>Sordariales</taxon>
        <taxon>Podosporaceae</taxon>
        <taxon>Podospora</taxon>
    </lineage>
</organism>
<dbReference type="EMBL" id="MU865917">
    <property type="protein sequence ID" value="KAK4454473.1"/>
    <property type="molecule type" value="Genomic_DNA"/>
</dbReference>
<evidence type="ECO:0000313" key="2">
    <source>
        <dbReference type="EMBL" id="KAK4454473.1"/>
    </source>
</evidence>
<dbReference type="InterPro" id="IPR012942">
    <property type="entry name" value="SRR1-like"/>
</dbReference>
<dbReference type="PANTHER" id="PTHR42080:SF3">
    <property type="entry name" value="SRR1-LIKE DOMAIN-CONTAINING PROTEIN"/>
    <property type="match status" value="1"/>
</dbReference>
<evidence type="ECO:0000313" key="3">
    <source>
        <dbReference type="Proteomes" id="UP001321760"/>
    </source>
</evidence>
<proteinExistence type="predicted"/>
<evidence type="ECO:0000259" key="1">
    <source>
        <dbReference type="Pfam" id="PF07985"/>
    </source>
</evidence>
<dbReference type="Proteomes" id="UP001321760">
    <property type="component" value="Unassembled WGS sequence"/>
</dbReference>
<dbReference type="Pfam" id="PF07985">
    <property type="entry name" value="SRR1"/>
    <property type="match status" value="1"/>
</dbReference>
<dbReference type="PANTHER" id="PTHR42080">
    <property type="entry name" value="SRR1 DOMAIN-CONTAINING PROTEIN"/>
    <property type="match status" value="1"/>
</dbReference>
<accession>A0AAV9H1D8</accession>
<gene>
    <name evidence="2" type="ORF">QBC34DRAFT_471400</name>
</gene>
<sequence length="493" mass="55859">MYPATDYASGLSSGNTYLGRSVLGTHLQHNSDLTLVSGWHSWLGFGPQNFTNTSTFCTSLQRPRKYPNIADIVFRQNYSQVIDIEVSLELEWERRGFHTINPDYHIDATPSDSRVQSQMMGLHPTNPYHHHDTTVAPVRGNITPSDFEVQAETNRFWGTFGVVRQNDTMVTLFLDGCPVFTRRNLKHMALVRDLVVDAQYNGSWPKIPVEIPVFNGWSGPRNYTFEARLDYTPFLRARKYCQAGKDSDFIRGASERLHEFIPASERFREFIPASEYFPLKIKFARLAKEIPPRIDNIVAFDCGNITPVDSNSTDPSTAQYRFILGLARWFKLKNSRIFVQDPRCTRNNNAAITSCGIQVVDEPQGFLQVNPASVVFCCNSELPVRDIIVDIALPAVLIWNDESWPEESGSPSCYPTSQRLRETLEENYIKFRLDTHHHGFSRVLAPMCVYIRRKAVANEPLAHIRRKAVANEPLAQAGQPRVEGGVAGYTAPT</sequence>